<sequence length="66" mass="7377">MRSQHNGTASVYTSQGRPSVINPSYRIPGPQQTARTLYNRPNGSFYMIVNMVSRNKMDNGNETDGL</sequence>
<feature type="region of interest" description="Disordered" evidence="1">
    <location>
        <begin position="1"/>
        <end position="38"/>
    </location>
</feature>
<dbReference type="Proteomes" id="UP000694892">
    <property type="component" value="Chromosome 6L"/>
</dbReference>
<evidence type="ECO:0000313" key="3">
    <source>
        <dbReference type="Proteomes" id="UP000694892"/>
    </source>
</evidence>
<reference evidence="3" key="1">
    <citation type="journal article" date="2016" name="Nature">
        <title>Genome evolution in the allotetraploid frog Xenopus laevis.</title>
        <authorList>
            <person name="Session A.M."/>
            <person name="Uno Y."/>
            <person name="Kwon T."/>
            <person name="Chapman J.A."/>
            <person name="Toyoda A."/>
            <person name="Takahashi S."/>
            <person name="Fukui A."/>
            <person name="Hikosaka A."/>
            <person name="Suzuki A."/>
            <person name="Kondo M."/>
            <person name="van Heeringen S.J."/>
            <person name="Quigley I."/>
            <person name="Heinz S."/>
            <person name="Ogino H."/>
            <person name="Ochi H."/>
            <person name="Hellsten U."/>
            <person name="Lyons J.B."/>
            <person name="Simakov O."/>
            <person name="Putnam N."/>
            <person name="Stites J."/>
            <person name="Kuroki Y."/>
            <person name="Tanaka T."/>
            <person name="Michiue T."/>
            <person name="Watanabe M."/>
            <person name="Bogdanovic O."/>
            <person name="Lister R."/>
            <person name="Georgiou G."/>
            <person name="Paranjpe S.S."/>
            <person name="van Kruijsbergen I."/>
            <person name="Shu S."/>
            <person name="Carlson J."/>
            <person name="Kinoshita T."/>
            <person name="Ohta Y."/>
            <person name="Mawaribuchi S."/>
            <person name="Jenkins J."/>
            <person name="Grimwood J."/>
            <person name="Schmutz J."/>
            <person name="Mitros T."/>
            <person name="Mozaffari S.V."/>
            <person name="Suzuki Y."/>
            <person name="Haramoto Y."/>
            <person name="Yamamoto T.S."/>
            <person name="Takagi C."/>
            <person name="Heald R."/>
            <person name="Miller K."/>
            <person name="Haudenschild C."/>
            <person name="Kitzman J."/>
            <person name="Nakayama T."/>
            <person name="Izutsu Y."/>
            <person name="Robert J."/>
            <person name="Fortriede J."/>
            <person name="Burns K."/>
            <person name="Lotay V."/>
            <person name="Karimi K."/>
            <person name="Yasuoka Y."/>
            <person name="Dichmann D.S."/>
            <person name="Flajnik M.F."/>
            <person name="Houston D.W."/>
            <person name="Shendure J."/>
            <person name="DuPasquier L."/>
            <person name="Vize P.D."/>
            <person name="Zorn A.M."/>
            <person name="Ito M."/>
            <person name="Marcotte E.M."/>
            <person name="Wallingford J.B."/>
            <person name="Ito Y."/>
            <person name="Asashima M."/>
            <person name="Ueno N."/>
            <person name="Matsuda Y."/>
            <person name="Veenstra G.J."/>
            <person name="Fujiyama A."/>
            <person name="Harland R.M."/>
            <person name="Taira M."/>
            <person name="Rokhsar D.S."/>
        </authorList>
    </citation>
    <scope>NUCLEOTIDE SEQUENCE [LARGE SCALE GENOMIC DNA]</scope>
    <source>
        <strain evidence="3">J</strain>
    </source>
</reference>
<protein>
    <submittedName>
        <fullName evidence="2">Uncharacterized protein</fullName>
    </submittedName>
</protein>
<name>A0A974CPL8_XENLA</name>
<feature type="compositionally biased region" description="Polar residues" evidence="1">
    <location>
        <begin position="1"/>
        <end position="17"/>
    </location>
</feature>
<evidence type="ECO:0000256" key="1">
    <source>
        <dbReference type="SAM" id="MobiDB-lite"/>
    </source>
</evidence>
<gene>
    <name evidence="2" type="ORF">XELAEV_18032472mg</name>
</gene>
<evidence type="ECO:0000313" key="2">
    <source>
        <dbReference type="EMBL" id="OCT77273.1"/>
    </source>
</evidence>
<dbReference type="AlphaFoldDB" id="A0A974CPL8"/>
<organism evidence="2 3">
    <name type="scientific">Xenopus laevis</name>
    <name type="common">African clawed frog</name>
    <dbReference type="NCBI Taxonomy" id="8355"/>
    <lineage>
        <taxon>Eukaryota</taxon>
        <taxon>Metazoa</taxon>
        <taxon>Chordata</taxon>
        <taxon>Craniata</taxon>
        <taxon>Vertebrata</taxon>
        <taxon>Euteleostomi</taxon>
        <taxon>Amphibia</taxon>
        <taxon>Batrachia</taxon>
        <taxon>Anura</taxon>
        <taxon>Pipoidea</taxon>
        <taxon>Pipidae</taxon>
        <taxon>Xenopodinae</taxon>
        <taxon>Xenopus</taxon>
        <taxon>Xenopus</taxon>
    </lineage>
</organism>
<accession>A0A974CPL8</accession>
<dbReference type="EMBL" id="CM004476">
    <property type="protein sequence ID" value="OCT77273.1"/>
    <property type="molecule type" value="Genomic_DNA"/>
</dbReference>
<proteinExistence type="predicted"/>